<evidence type="ECO:0000313" key="1">
    <source>
        <dbReference type="EMBL" id="GBO98455.1"/>
    </source>
</evidence>
<sequence length="257" mass="28181">MFENPHWCGRPVVSALSWFKKSNGVDRVYCARIWYTCAFLRCSCDDGSFGKRGVYGRDITEVPLILAWTADCPESTTFGLVTGTPTFSLNLWEGTPDNSKELRNSIGYDVTYSVSITLSTDSSQGDVRGVLGPYADAFPLVLQVPAGVAVQELLQRREVCVVGHARLAARPARAAHHPRSDITTHSLLRAGAATICWNLPFRPSRPAAPRRRSRCAPRMRLVVSRCVGCSLDGNSGPRSCSVLGSDVQQTSLYDERN</sequence>
<keyword evidence="2" id="KW-1185">Reference proteome</keyword>
<accession>A0A4C1S954</accession>
<dbReference type="Proteomes" id="UP000299102">
    <property type="component" value="Unassembled WGS sequence"/>
</dbReference>
<dbReference type="EMBL" id="BGZK01000001">
    <property type="protein sequence ID" value="GBO98455.1"/>
    <property type="molecule type" value="Genomic_DNA"/>
</dbReference>
<reference evidence="1 2" key="1">
    <citation type="journal article" date="2019" name="Commun. Biol.">
        <title>The bagworm genome reveals a unique fibroin gene that provides high tensile strength.</title>
        <authorList>
            <person name="Kono N."/>
            <person name="Nakamura H."/>
            <person name="Ohtoshi R."/>
            <person name="Tomita M."/>
            <person name="Numata K."/>
            <person name="Arakawa K."/>
        </authorList>
    </citation>
    <scope>NUCLEOTIDE SEQUENCE [LARGE SCALE GENOMIC DNA]</scope>
</reference>
<proteinExistence type="predicted"/>
<dbReference type="OrthoDB" id="10479671at2759"/>
<gene>
    <name evidence="1" type="ORF">EVAR_85_1</name>
</gene>
<organism evidence="1 2">
    <name type="scientific">Eumeta variegata</name>
    <name type="common">Bagworm moth</name>
    <name type="synonym">Eumeta japonica</name>
    <dbReference type="NCBI Taxonomy" id="151549"/>
    <lineage>
        <taxon>Eukaryota</taxon>
        <taxon>Metazoa</taxon>
        <taxon>Ecdysozoa</taxon>
        <taxon>Arthropoda</taxon>
        <taxon>Hexapoda</taxon>
        <taxon>Insecta</taxon>
        <taxon>Pterygota</taxon>
        <taxon>Neoptera</taxon>
        <taxon>Endopterygota</taxon>
        <taxon>Lepidoptera</taxon>
        <taxon>Glossata</taxon>
        <taxon>Ditrysia</taxon>
        <taxon>Tineoidea</taxon>
        <taxon>Psychidae</taxon>
        <taxon>Oiketicinae</taxon>
        <taxon>Eumeta</taxon>
    </lineage>
</organism>
<protein>
    <submittedName>
        <fullName evidence="1">Uncharacterized protein</fullName>
    </submittedName>
</protein>
<name>A0A4C1S954_EUMVA</name>
<dbReference type="AlphaFoldDB" id="A0A4C1S954"/>
<evidence type="ECO:0000313" key="2">
    <source>
        <dbReference type="Proteomes" id="UP000299102"/>
    </source>
</evidence>
<comment type="caution">
    <text evidence="1">The sequence shown here is derived from an EMBL/GenBank/DDBJ whole genome shotgun (WGS) entry which is preliminary data.</text>
</comment>